<sequence length="498" mass="55673">MASGYRILFGDIHNHNACGYGVGSMERSIEIARSHLDFFAFTGHSSWHDMVPMEGGREQHWIKGFEKLRDAWPNVQDLIAGANDDDRFSAFLGFEWHSSHFGDQCVVFPDDHQPIAYAQDVGELRAFCREKQALMIPHHLGYPQGRRGVNWEIFDEACTPVVEIFSEHGNSEHDRGPFDFFNHSMGGRQTAQTVRHALRQGRRFGFCASSDSHNGFPGAYGEGLIAVLSERLDRPAIIEAINARRTYAITGDRIEVDFTVGGAVMGASIDAGREVEVAYDVRGRDELDVVEVVQDGEVVHRSFPGNSFAAPGALGDTFQVRLEWGWGPWGDLALERVCDWQFDVAVADGRIARAFPCLQSGPFDPDRRHRIAQRSERELSVRSYTSRRGAYRLNPNQSLVLELEGGAETQLTLTLAEPAAQTVTVSAAELLAGSHNSFTGPFPKESWQWHRIVPRSASALSDRCTLPVPQDRPGHVYLRVRQMNGHVAWISPVFLNYR</sequence>
<name>A0ABV7KZL6_9PROT</name>
<dbReference type="InterPro" id="IPR016195">
    <property type="entry name" value="Pol/histidinol_Pase-like"/>
</dbReference>
<dbReference type="Gene3D" id="3.20.20.140">
    <property type="entry name" value="Metal-dependent hydrolases"/>
    <property type="match status" value="1"/>
</dbReference>
<dbReference type="Pfam" id="PF12228">
    <property type="entry name" value="DUF3604"/>
    <property type="match status" value="1"/>
</dbReference>
<dbReference type="SUPFAM" id="SSF89550">
    <property type="entry name" value="PHP domain-like"/>
    <property type="match status" value="1"/>
</dbReference>
<dbReference type="EMBL" id="JBHRTR010000025">
    <property type="protein sequence ID" value="MFC3227863.1"/>
    <property type="molecule type" value="Genomic_DNA"/>
</dbReference>
<protein>
    <submittedName>
        <fullName evidence="1">DUF3604 domain-containing protein</fullName>
    </submittedName>
</protein>
<evidence type="ECO:0000313" key="1">
    <source>
        <dbReference type="EMBL" id="MFC3227863.1"/>
    </source>
</evidence>
<dbReference type="InterPro" id="IPR022028">
    <property type="entry name" value="DUF3604"/>
</dbReference>
<reference evidence="2" key="1">
    <citation type="journal article" date="2019" name="Int. J. Syst. Evol. Microbiol.">
        <title>The Global Catalogue of Microorganisms (GCM) 10K type strain sequencing project: providing services to taxonomists for standard genome sequencing and annotation.</title>
        <authorList>
            <consortium name="The Broad Institute Genomics Platform"/>
            <consortium name="The Broad Institute Genome Sequencing Center for Infectious Disease"/>
            <person name="Wu L."/>
            <person name="Ma J."/>
        </authorList>
    </citation>
    <scope>NUCLEOTIDE SEQUENCE [LARGE SCALE GENOMIC DNA]</scope>
    <source>
        <strain evidence="2">KCTC 42964</strain>
    </source>
</reference>
<comment type="caution">
    <text evidence="1">The sequence shown here is derived from an EMBL/GenBank/DDBJ whole genome shotgun (WGS) entry which is preliminary data.</text>
</comment>
<dbReference type="RefSeq" id="WP_379900402.1">
    <property type="nucleotide sequence ID" value="NZ_JBHRTR010000025.1"/>
</dbReference>
<proteinExistence type="predicted"/>
<keyword evidence="2" id="KW-1185">Reference proteome</keyword>
<accession>A0ABV7KZL6</accession>
<dbReference type="Proteomes" id="UP001595528">
    <property type="component" value="Unassembled WGS sequence"/>
</dbReference>
<gene>
    <name evidence="1" type="ORF">ACFOGJ_11510</name>
</gene>
<organism evidence="1 2">
    <name type="scientific">Marinibaculum pumilum</name>
    <dbReference type="NCBI Taxonomy" id="1766165"/>
    <lineage>
        <taxon>Bacteria</taxon>
        <taxon>Pseudomonadati</taxon>
        <taxon>Pseudomonadota</taxon>
        <taxon>Alphaproteobacteria</taxon>
        <taxon>Rhodospirillales</taxon>
        <taxon>Rhodospirillaceae</taxon>
        <taxon>Marinibaculum</taxon>
    </lineage>
</organism>
<evidence type="ECO:0000313" key="2">
    <source>
        <dbReference type="Proteomes" id="UP001595528"/>
    </source>
</evidence>